<proteinExistence type="predicted"/>
<dbReference type="Proteomes" id="UP000270032">
    <property type="component" value="Segment"/>
</dbReference>
<evidence type="ECO:0000256" key="1">
    <source>
        <dbReference type="SAM" id="Coils"/>
    </source>
</evidence>
<organism evidence="2 3">
    <name type="scientific">Arthrobacter phage Anjali</name>
    <dbReference type="NCBI Taxonomy" id="2484217"/>
    <lineage>
        <taxon>Viruses</taxon>
        <taxon>Duplodnaviria</taxon>
        <taxon>Heunggongvirae</taxon>
        <taxon>Uroviricota</taxon>
        <taxon>Caudoviricetes</taxon>
        <taxon>Anjalivirus</taxon>
        <taxon>Anjalivirus anjali</taxon>
    </lineage>
</organism>
<dbReference type="EMBL" id="MK016490">
    <property type="protein sequence ID" value="AYQ98984.1"/>
    <property type="molecule type" value="Genomic_DNA"/>
</dbReference>
<dbReference type="RefSeq" id="YP_009842162.1">
    <property type="nucleotide sequence ID" value="NC_048739.1"/>
</dbReference>
<accession>A0A3G3LXW5</accession>
<feature type="coiled-coil region" evidence="1">
    <location>
        <begin position="57"/>
        <end position="84"/>
    </location>
</feature>
<sequence length="435" mass="46272">MVTTATGVFPYRLQPLNNISAFTYRTGVTYAEMLEELRVYINDTMRPEFNSVILSVLNDFQAGIENAETRVVQSETEFTALMEDARAYVDASVQFINNKTGQAQIQRVTLTAPYTVTIDPLWPNNHPINIVLTQDATGGRTVTFDAEDINGTVPVNTAPNAETDFWLVPEGDGTWTAVQYVTATQLAGEVTTINTALGTKANSSSLATKADKATTITSSAPLYAVAGVLRNTGSGWNWISDAGHEPIGIDSVSSDSSAITVNYGTLGASKVGSFIVVPDEKLSEQGFQAGASVGTTSTDIYLSRSIPSYSDYVAYSSGAFVSANGVFTCTWNATDGYLQVTHPTIIGSALNVSLAGRPGTALNYTPVVAGDLTTGSTFIAIEFRDAAGNQVMTPDTNMRVFVTHGGGFVPSVDPSTVTTATYPNSNLWVMGLMRD</sequence>
<name>A0A3G3LXW5_9CAUD</name>
<keyword evidence="3" id="KW-1185">Reference proteome</keyword>
<evidence type="ECO:0000313" key="2">
    <source>
        <dbReference type="EMBL" id="AYQ98984.1"/>
    </source>
</evidence>
<reference evidence="2 3" key="1">
    <citation type="submission" date="2018-10" db="EMBL/GenBank/DDBJ databases">
        <authorList>
            <person name="Rimple P.A."/>
            <person name="Stoner T.H."/>
            <person name="Garlena R.A."/>
            <person name="Russell D.A."/>
            <person name="Pope W.H."/>
            <person name="Jacobs-Sera D."/>
            <person name="Hatfull G.F."/>
        </authorList>
    </citation>
    <scope>NUCLEOTIDE SEQUENCE [LARGE SCALE GENOMIC DNA]</scope>
</reference>
<dbReference type="KEGG" id="vg:55612359"/>
<keyword evidence="1" id="KW-0175">Coiled coil</keyword>
<evidence type="ECO:0000313" key="3">
    <source>
        <dbReference type="Proteomes" id="UP000270032"/>
    </source>
</evidence>
<gene>
    <name evidence="2" type="primary">14</name>
    <name evidence="2" type="ORF">PBI_ANJALI_14</name>
</gene>
<protein>
    <submittedName>
        <fullName evidence="2">Minor tail protein</fullName>
    </submittedName>
</protein>
<dbReference type="GeneID" id="55612359"/>